<gene>
    <name evidence="1" type="ORF">CRHIZ90672A_00009946</name>
</gene>
<sequence length="80" mass="8780">MSITQRAWGVWSRKGVLRGCIPLFHVHRQDEAAAAGMSIDVDAVVGGMTDLYAACLKGRTTIIEFLLKHRPNVSKSLCQP</sequence>
<accession>A0A9N9V4Z5</accession>
<dbReference type="Proteomes" id="UP000696573">
    <property type="component" value="Unassembled WGS sequence"/>
</dbReference>
<comment type="caution">
    <text evidence="1">The sequence shown here is derived from an EMBL/GenBank/DDBJ whole genome shotgun (WGS) entry which is preliminary data.</text>
</comment>
<dbReference type="EMBL" id="CABFNQ020000528">
    <property type="protein sequence ID" value="CAH0017912.1"/>
    <property type="molecule type" value="Genomic_DNA"/>
</dbReference>
<evidence type="ECO:0000313" key="1">
    <source>
        <dbReference type="EMBL" id="CAH0017912.1"/>
    </source>
</evidence>
<organism evidence="1 2">
    <name type="scientific">Clonostachys rhizophaga</name>
    <dbReference type="NCBI Taxonomy" id="160324"/>
    <lineage>
        <taxon>Eukaryota</taxon>
        <taxon>Fungi</taxon>
        <taxon>Dikarya</taxon>
        <taxon>Ascomycota</taxon>
        <taxon>Pezizomycotina</taxon>
        <taxon>Sordariomycetes</taxon>
        <taxon>Hypocreomycetidae</taxon>
        <taxon>Hypocreales</taxon>
        <taxon>Bionectriaceae</taxon>
        <taxon>Clonostachys</taxon>
    </lineage>
</organism>
<reference evidence="1" key="1">
    <citation type="submission" date="2021-10" db="EMBL/GenBank/DDBJ databases">
        <authorList>
            <person name="Piombo E."/>
        </authorList>
    </citation>
    <scope>NUCLEOTIDE SEQUENCE</scope>
</reference>
<dbReference type="AlphaFoldDB" id="A0A9N9V4Z5"/>
<protein>
    <submittedName>
        <fullName evidence="1">Uncharacterized protein</fullName>
    </submittedName>
</protein>
<keyword evidence="2" id="KW-1185">Reference proteome</keyword>
<name>A0A9N9V4Z5_9HYPO</name>
<evidence type="ECO:0000313" key="2">
    <source>
        <dbReference type="Proteomes" id="UP000696573"/>
    </source>
</evidence>
<proteinExistence type="predicted"/>
<dbReference type="OrthoDB" id="194358at2759"/>